<keyword evidence="3" id="KW-1185">Reference proteome</keyword>
<name>A0ABQ3LVQ7_9SPHN</name>
<evidence type="ECO:0000256" key="1">
    <source>
        <dbReference type="SAM" id="Phobius"/>
    </source>
</evidence>
<protein>
    <submittedName>
        <fullName evidence="2">Membrane protein</fullName>
    </submittedName>
</protein>
<keyword evidence="1" id="KW-0472">Membrane</keyword>
<organism evidence="2 3">
    <name type="scientific">Sphingomonas glacialis</name>
    <dbReference type="NCBI Taxonomy" id="658225"/>
    <lineage>
        <taxon>Bacteria</taxon>
        <taxon>Pseudomonadati</taxon>
        <taxon>Pseudomonadota</taxon>
        <taxon>Alphaproteobacteria</taxon>
        <taxon>Sphingomonadales</taxon>
        <taxon>Sphingomonadaceae</taxon>
        <taxon>Sphingomonas</taxon>
    </lineage>
</organism>
<gene>
    <name evidence="2" type="ORF">GCM10008023_32590</name>
</gene>
<feature type="transmembrane region" description="Helical" evidence="1">
    <location>
        <begin position="99"/>
        <end position="118"/>
    </location>
</feature>
<dbReference type="EMBL" id="BNAQ01000005">
    <property type="protein sequence ID" value="GHH22498.1"/>
    <property type="molecule type" value="Genomic_DNA"/>
</dbReference>
<evidence type="ECO:0000313" key="2">
    <source>
        <dbReference type="EMBL" id="GHH22498.1"/>
    </source>
</evidence>
<feature type="transmembrane region" description="Helical" evidence="1">
    <location>
        <begin position="130"/>
        <end position="150"/>
    </location>
</feature>
<reference evidence="3" key="1">
    <citation type="journal article" date="2019" name="Int. J. Syst. Evol. Microbiol.">
        <title>The Global Catalogue of Microorganisms (GCM) 10K type strain sequencing project: providing services to taxonomists for standard genome sequencing and annotation.</title>
        <authorList>
            <consortium name="The Broad Institute Genomics Platform"/>
            <consortium name="The Broad Institute Genome Sequencing Center for Infectious Disease"/>
            <person name="Wu L."/>
            <person name="Ma J."/>
        </authorList>
    </citation>
    <scope>NUCLEOTIDE SEQUENCE [LARGE SCALE GENOMIC DNA]</scope>
    <source>
        <strain evidence="3">CGMCC 1.8957</strain>
    </source>
</reference>
<accession>A0ABQ3LVQ7</accession>
<dbReference type="Proteomes" id="UP000652430">
    <property type="component" value="Unassembled WGS sequence"/>
</dbReference>
<comment type="caution">
    <text evidence="2">The sequence shown here is derived from an EMBL/GenBank/DDBJ whole genome shotgun (WGS) entry which is preliminary data.</text>
</comment>
<keyword evidence="1" id="KW-1133">Transmembrane helix</keyword>
<keyword evidence="1" id="KW-0812">Transmembrane</keyword>
<proteinExistence type="predicted"/>
<dbReference type="RefSeq" id="WP_189677106.1">
    <property type="nucleotide sequence ID" value="NZ_BNAQ01000005.1"/>
</dbReference>
<evidence type="ECO:0000313" key="3">
    <source>
        <dbReference type="Proteomes" id="UP000652430"/>
    </source>
</evidence>
<sequence>MIVLAFLIGIVAGSRTMLAPAAIAWAAAARGLALEGSWLAFFGWRFTPWIASLLALGECVGDVLPTTPSRKLAGPFGARLVSGGVSGAAIGVASAMPLVGLGLGLLGAVVGTLGGAALRTRLALAFGRDLPAALVEDVIALALAVAVVFAL</sequence>